<feature type="transmembrane region" description="Helical" evidence="1">
    <location>
        <begin position="124"/>
        <end position="145"/>
    </location>
</feature>
<dbReference type="PANTHER" id="PTHR40465:SF1">
    <property type="entry name" value="DUF6534 DOMAIN-CONTAINING PROTEIN"/>
    <property type="match status" value="1"/>
</dbReference>
<sequence>MAESLPPLPPHLASITGGPFLGIFLNGYFFGLLTLQYYHYNSTFPNDLRWLRSLVHIQFLLEAAQTVMTVADGFHWFVFGYGDVRKLGEYNLANIDSPIMCSVIALISQGVYCWRIYRLSRWKVPTLIIALTACGQAVGGFGIGIVNQQLGSIGNWNEKSNIFTIMWSVSSAVADTLIACSMTYLLLSSKPFNSPGRRPTMMTRLIRLIIETNAASALVAMAVLLCTIIPSIAPPKTSYFLCP</sequence>
<keyword evidence="1" id="KW-0472">Membrane</keyword>
<keyword evidence="1" id="KW-0812">Transmembrane</keyword>
<accession>A0A9P6BXV6</accession>
<name>A0A9P6BXV6_9AGAR</name>
<dbReference type="OrthoDB" id="3223377at2759"/>
<feature type="transmembrane region" description="Helical" evidence="1">
    <location>
        <begin position="97"/>
        <end position="117"/>
    </location>
</feature>
<dbReference type="AlphaFoldDB" id="A0A9P6BXV6"/>
<dbReference type="Proteomes" id="UP000807342">
    <property type="component" value="Unassembled WGS sequence"/>
</dbReference>
<keyword evidence="4" id="KW-1185">Reference proteome</keyword>
<organism evidence="3 4">
    <name type="scientific">Macrolepiota fuliginosa MF-IS2</name>
    <dbReference type="NCBI Taxonomy" id="1400762"/>
    <lineage>
        <taxon>Eukaryota</taxon>
        <taxon>Fungi</taxon>
        <taxon>Dikarya</taxon>
        <taxon>Basidiomycota</taxon>
        <taxon>Agaricomycotina</taxon>
        <taxon>Agaricomycetes</taxon>
        <taxon>Agaricomycetidae</taxon>
        <taxon>Agaricales</taxon>
        <taxon>Agaricineae</taxon>
        <taxon>Agaricaceae</taxon>
        <taxon>Macrolepiota</taxon>
    </lineage>
</organism>
<evidence type="ECO:0000256" key="1">
    <source>
        <dbReference type="SAM" id="Phobius"/>
    </source>
</evidence>
<evidence type="ECO:0000313" key="4">
    <source>
        <dbReference type="Proteomes" id="UP000807342"/>
    </source>
</evidence>
<keyword evidence="1" id="KW-1133">Transmembrane helix</keyword>
<reference evidence="3" key="1">
    <citation type="submission" date="2020-11" db="EMBL/GenBank/DDBJ databases">
        <authorList>
            <consortium name="DOE Joint Genome Institute"/>
            <person name="Ahrendt S."/>
            <person name="Riley R."/>
            <person name="Andreopoulos W."/>
            <person name="Labutti K."/>
            <person name="Pangilinan J."/>
            <person name="Ruiz-Duenas F.J."/>
            <person name="Barrasa J.M."/>
            <person name="Sanchez-Garcia M."/>
            <person name="Camarero S."/>
            <person name="Miyauchi S."/>
            <person name="Serrano A."/>
            <person name="Linde D."/>
            <person name="Babiker R."/>
            <person name="Drula E."/>
            <person name="Ayuso-Fernandez I."/>
            <person name="Pacheco R."/>
            <person name="Padilla G."/>
            <person name="Ferreira P."/>
            <person name="Barriuso J."/>
            <person name="Kellner H."/>
            <person name="Castanera R."/>
            <person name="Alfaro M."/>
            <person name="Ramirez L."/>
            <person name="Pisabarro A.G."/>
            <person name="Kuo A."/>
            <person name="Tritt A."/>
            <person name="Lipzen A."/>
            <person name="He G."/>
            <person name="Yan M."/>
            <person name="Ng V."/>
            <person name="Cullen D."/>
            <person name="Martin F."/>
            <person name="Rosso M.-N."/>
            <person name="Henrissat B."/>
            <person name="Hibbett D."/>
            <person name="Martinez A.T."/>
            <person name="Grigoriev I.V."/>
        </authorList>
    </citation>
    <scope>NUCLEOTIDE SEQUENCE</scope>
    <source>
        <strain evidence="3">MF-IS2</strain>
    </source>
</reference>
<feature type="transmembrane region" description="Helical" evidence="1">
    <location>
        <begin position="165"/>
        <end position="187"/>
    </location>
</feature>
<dbReference type="InterPro" id="IPR045339">
    <property type="entry name" value="DUF6534"/>
</dbReference>
<dbReference type="EMBL" id="MU151711">
    <property type="protein sequence ID" value="KAF9442074.1"/>
    <property type="molecule type" value="Genomic_DNA"/>
</dbReference>
<gene>
    <name evidence="3" type="ORF">P691DRAFT_765606</name>
</gene>
<evidence type="ECO:0000259" key="2">
    <source>
        <dbReference type="Pfam" id="PF20152"/>
    </source>
</evidence>
<evidence type="ECO:0000313" key="3">
    <source>
        <dbReference type="EMBL" id="KAF9442074.1"/>
    </source>
</evidence>
<feature type="domain" description="DUF6534" evidence="2">
    <location>
        <begin position="171"/>
        <end position="240"/>
    </location>
</feature>
<protein>
    <recommendedName>
        <fullName evidence="2">DUF6534 domain-containing protein</fullName>
    </recommendedName>
</protein>
<dbReference type="Pfam" id="PF20152">
    <property type="entry name" value="DUF6534"/>
    <property type="match status" value="1"/>
</dbReference>
<comment type="caution">
    <text evidence="3">The sequence shown here is derived from an EMBL/GenBank/DDBJ whole genome shotgun (WGS) entry which is preliminary data.</text>
</comment>
<feature type="transmembrane region" description="Helical" evidence="1">
    <location>
        <begin position="59"/>
        <end position="77"/>
    </location>
</feature>
<proteinExistence type="predicted"/>
<feature type="transmembrane region" description="Helical" evidence="1">
    <location>
        <begin position="208"/>
        <end position="233"/>
    </location>
</feature>
<dbReference type="PANTHER" id="PTHR40465">
    <property type="entry name" value="CHROMOSOME 1, WHOLE GENOME SHOTGUN SEQUENCE"/>
    <property type="match status" value="1"/>
</dbReference>
<feature type="transmembrane region" description="Helical" evidence="1">
    <location>
        <begin position="20"/>
        <end position="38"/>
    </location>
</feature>